<comment type="caution">
    <text evidence="1">The sequence shown here is derived from an EMBL/GenBank/DDBJ whole genome shotgun (WGS) entry which is preliminary data.</text>
</comment>
<evidence type="ECO:0000313" key="2">
    <source>
        <dbReference type="Proteomes" id="UP001234202"/>
    </source>
</evidence>
<reference evidence="1" key="1">
    <citation type="submission" date="2023-04" db="EMBL/GenBank/DDBJ databases">
        <title>Draft Genome sequencing of Naganishia species isolated from polar environments using Oxford Nanopore Technology.</title>
        <authorList>
            <person name="Leo P."/>
            <person name="Venkateswaran K."/>
        </authorList>
    </citation>
    <scope>NUCLEOTIDE SEQUENCE</scope>
    <source>
        <strain evidence="1">DBVPG 5303</strain>
    </source>
</reference>
<evidence type="ECO:0000313" key="1">
    <source>
        <dbReference type="EMBL" id="KAJ9125700.1"/>
    </source>
</evidence>
<protein>
    <submittedName>
        <fullName evidence="1">Uncharacterized protein</fullName>
    </submittedName>
</protein>
<dbReference type="EMBL" id="JASBWV010000007">
    <property type="protein sequence ID" value="KAJ9125700.1"/>
    <property type="molecule type" value="Genomic_DNA"/>
</dbReference>
<organism evidence="1 2">
    <name type="scientific">Naganishia onofrii</name>
    <dbReference type="NCBI Taxonomy" id="1851511"/>
    <lineage>
        <taxon>Eukaryota</taxon>
        <taxon>Fungi</taxon>
        <taxon>Dikarya</taxon>
        <taxon>Basidiomycota</taxon>
        <taxon>Agaricomycotina</taxon>
        <taxon>Tremellomycetes</taxon>
        <taxon>Filobasidiales</taxon>
        <taxon>Filobasidiaceae</taxon>
        <taxon>Naganishia</taxon>
    </lineage>
</organism>
<dbReference type="Proteomes" id="UP001234202">
    <property type="component" value="Unassembled WGS sequence"/>
</dbReference>
<gene>
    <name evidence="1" type="ORF">QFC24_002484</name>
</gene>
<proteinExistence type="predicted"/>
<name>A0ACC2XQQ5_9TREE</name>
<accession>A0ACC2XQQ5</accession>
<sequence>MLPANQTPPNLAAEPPNLAAGNSQYRPPQPIQGTSVNNAGFQPNLAPPSYPYAAYIGPSAGYHLPSCVSAGFPLSVEAFHQAVRRSALPPSVSTTPALQAESVAPTPVASSSGISRAPARRGNERMRDYRARQKSGQTVNTTQYEQDLANPDADGNIISARQLIIQWLQQPDNYRSVVGKSLAVKENVAGRVRELKEEAGCRVGRTNSAVAGKIKEIIDKAKLGADECTKTGWGVGNDGFASVEDKKNALFPEYWALEEVMHDTGTARPMHLHQSTAVPKDDFANARAVMLGHRPDEDEGSDEEFGPEKTLNTATTSGGGSPLANPPQPSPEQEGPPKEFESRRAEELYRRSLAHRTRDAVDAILIDSEGEETAPPNKKQNRGPDKKRARSSKTVSDTVTKADEAMLSKVEQLRQDAVKAMEAKLVYEKEKDSKEDDLRRREVAAREREVGLQVATGTIHQRDEFVRFCQRFPQDWNMAGRLAFGDKQRWDEVKEDMLAYAAEEMKSGPRIGE</sequence>
<keyword evidence="2" id="KW-1185">Reference proteome</keyword>